<dbReference type="AlphaFoldDB" id="A0A4Z0Q5Y1"/>
<accession>A0A4Z0Q5Y1</accession>
<dbReference type="Proteomes" id="UP000297549">
    <property type="component" value="Unassembled WGS sequence"/>
</dbReference>
<protein>
    <submittedName>
        <fullName evidence="1">Uncharacterized protein</fullName>
    </submittedName>
</protein>
<evidence type="ECO:0000313" key="2">
    <source>
        <dbReference type="Proteomes" id="UP000297549"/>
    </source>
</evidence>
<keyword evidence="2" id="KW-1185">Reference proteome</keyword>
<sequence length="92" mass="10251">MEWKEVERRRKKTNQRRGGFTKLQIASRVICGFVRGALQKDILGLKNLIIRGLAQRLKPLFQPTGALFIWCSFFSNCSPRGTSGLGLAGISG</sequence>
<gene>
    <name evidence="1" type="ORF">E5K00_04500</name>
</gene>
<dbReference type="EMBL" id="SRLC01000001">
    <property type="protein sequence ID" value="TGE24481.1"/>
    <property type="molecule type" value="Genomic_DNA"/>
</dbReference>
<name>A0A4Z0Q5Y1_9BACT</name>
<comment type="caution">
    <text evidence="1">The sequence shown here is derived from an EMBL/GenBank/DDBJ whole genome shotgun (WGS) entry which is preliminary data.</text>
</comment>
<evidence type="ECO:0000313" key="1">
    <source>
        <dbReference type="EMBL" id="TGE24481.1"/>
    </source>
</evidence>
<dbReference type="RefSeq" id="WP_135462064.1">
    <property type="nucleotide sequence ID" value="NZ_SRLC01000001.1"/>
</dbReference>
<proteinExistence type="predicted"/>
<organism evidence="1 2">
    <name type="scientific">Hymenobacter aquaticus</name>
    <dbReference type="NCBI Taxonomy" id="1867101"/>
    <lineage>
        <taxon>Bacteria</taxon>
        <taxon>Pseudomonadati</taxon>
        <taxon>Bacteroidota</taxon>
        <taxon>Cytophagia</taxon>
        <taxon>Cytophagales</taxon>
        <taxon>Hymenobacteraceae</taxon>
        <taxon>Hymenobacter</taxon>
    </lineage>
</organism>
<reference evidence="1 2" key="1">
    <citation type="submission" date="2019-04" db="EMBL/GenBank/DDBJ databases">
        <authorList>
            <person name="Feng G."/>
            <person name="Zhang J."/>
            <person name="Zhu H."/>
        </authorList>
    </citation>
    <scope>NUCLEOTIDE SEQUENCE [LARGE SCALE GENOMIC DNA]</scope>
    <source>
        <strain evidence="1 2">JCM 31653</strain>
    </source>
</reference>